<evidence type="ECO:0000313" key="1">
    <source>
        <dbReference type="EMBL" id="OAB40900.1"/>
    </source>
</evidence>
<protein>
    <submittedName>
        <fullName evidence="1">Uncharacterized protein</fullName>
    </submittedName>
</protein>
<gene>
    <name evidence="1" type="ORF">PGLA_17505</name>
</gene>
<comment type="caution">
    <text evidence="1">The sequence shown here is derived from an EMBL/GenBank/DDBJ whole genome shotgun (WGS) entry which is preliminary data.</text>
</comment>
<evidence type="ECO:0000313" key="2">
    <source>
        <dbReference type="Proteomes" id="UP000076967"/>
    </source>
</evidence>
<dbReference type="RefSeq" id="WP_068535323.1">
    <property type="nucleotide sequence ID" value="NZ_LVJH01000031.1"/>
</dbReference>
<sequence>MNNVKLFNANEDIVKEIKAIEVIVKEINVITNNLISEITFFEVVDIKEISNPSEDSSFLHLVSHLYGLFYERSRVNTAYIINHMDSFVGDSIFAQEQLRNFRNLRTYYSHISKKNLRDKQIKDACFMWFYENGVVAPPDNANDWKILNNALLNNSIELLNDIKMCLQQLGTDEDFNFIKEEWLIQKTKDFPDHILTDFAIEICNNFDLNNINAYALIKKTSSNIRRRLLTASFEDKESLNILVKQYIEEELFTTDNIPCPVTGDDILSHFNVKGKEIGEIKKRAIDLHKENIYLGKKELINLLRRDFSNLLIR</sequence>
<proteinExistence type="predicted"/>
<dbReference type="AlphaFoldDB" id="A0A162Q002"/>
<reference evidence="1 2" key="1">
    <citation type="submission" date="2016-03" db="EMBL/GenBank/DDBJ databases">
        <title>Draft genome sequence of Paenibacillus glacialis DSM 22343.</title>
        <authorList>
            <person name="Shin S.-K."/>
            <person name="Yi H."/>
        </authorList>
    </citation>
    <scope>NUCLEOTIDE SEQUENCE [LARGE SCALE GENOMIC DNA]</scope>
    <source>
        <strain evidence="1 2">DSM 22343</strain>
    </source>
</reference>
<name>A0A162Q002_9BACL</name>
<keyword evidence="2" id="KW-1185">Reference proteome</keyword>
<dbReference type="EMBL" id="LVJH01000031">
    <property type="protein sequence ID" value="OAB40900.1"/>
    <property type="molecule type" value="Genomic_DNA"/>
</dbReference>
<dbReference type="Proteomes" id="UP000076967">
    <property type="component" value="Unassembled WGS sequence"/>
</dbReference>
<accession>A0A162Q002</accession>
<organism evidence="1 2">
    <name type="scientific">Paenibacillus glacialis</name>
    <dbReference type="NCBI Taxonomy" id="494026"/>
    <lineage>
        <taxon>Bacteria</taxon>
        <taxon>Bacillati</taxon>
        <taxon>Bacillota</taxon>
        <taxon>Bacilli</taxon>
        <taxon>Bacillales</taxon>
        <taxon>Paenibacillaceae</taxon>
        <taxon>Paenibacillus</taxon>
    </lineage>
</organism>